<keyword evidence="6 11" id="KW-0418">Kinase</keyword>
<dbReference type="EC" id="2.7.13.3" evidence="2"/>
<accession>F1ZBZ6</accession>
<evidence type="ECO:0000256" key="6">
    <source>
        <dbReference type="ARBA" id="ARBA00022777"/>
    </source>
</evidence>
<dbReference type="Pfam" id="PF00072">
    <property type="entry name" value="Response_reg"/>
    <property type="match status" value="1"/>
</dbReference>
<dbReference type="InParanoid" id="F1ZBZ6"/>
<dbReference type="PROSITE" id="PS50110">
    <property type="entry name" value="RESPONSE_REGULATORY"/>
    <property type="match status" value="1"/>
</dbReference>
<dbReference type="Gene3D" id="3.40.50.2300">
    <property type="match status" value="1"/>
</dbReference>
<evidence type="ECO:0000259" key="10">
    <source>
        <dbReference type="PROSITE" id="PS50110"/>
    </source>
</evidence>
<dbReference type="InterPro" id="IPR003594">
    <property type="entry name" value="HATPase_dom"/>
</dbReference>
<comment type="caution">
    <text evidence="11">The sequence shown here is derived from an EMBL/GenBank/DDBJ whole genome shotgun (WGS) entry which is preliminary data.</text>
</comment>
<gene>
    <name evidence="11" type="ORF">Y88_3258</name>
</gene>
<feature type="domain" description="Response regulatory" evidence="10">
    <location>
        <begin position="8"/>
        <end position="122"/>
    </location>
</feature>
<evidence type="ECO:0000313" key="11">
    <source>
        <dbReference type="EMBL" id="EGD57928.1"/>
    </source>
</evidence>
<evidence type="ECO:0000256" key="8">
    <source>
        <dbReference type="PROSITE-ProRule" id="PRU00169"/>
    </source>
</evidence>
<dbReference type="AlphaFoldDB" id="F1ZBZ6"/>
<dbReference type="Proteomes" id="UP000004728">
    <property type="component" value="Unassembled WGS sequence"/>
</dbReference>
<keyword evidence="3 8" id="KW-0597">Phosphoprotein</keyword>
<comment type="catalytic activity">
    <reaction evidence="1">
        <text>ATP + protein L-histidine = ADP + protein N-phospho-L-histidine.</text>
        <dbReference type="EC" id="2.7.13.3"/>
    </reaction>
</comment>
<keyword evidence="9" id="KW-0175">Coiled coil</keyword>
<dbReference type="EMBL" id="AEWJ01000051">
    <property type="protein sequence ID" value="EGD57928.1"/>
    <property type="molecule type" value="Genomic_DNA"/>
</dbReference>
<dbReference type="SMART" id="SM00448">
    <property type="entry name" value="REC"/>
    <property type="match status" value="1"/>
</dbReference>
<evidence type="ECO:0000256" key="1">
    <source>
        <dbReference type="ARBA" id="ARBA00000085"/>
    </source>
</evidence>
<evidence type="ECO:0000256" key="5">
    <source>
        <dbReference type="ARBA" id="ARBA00022741"/>
    </source>
</evidence>
<dbReference type="eggNOG" id="COG0745">
    <property type="taxonomic scope" value="Bacteria"/>
</dbReference>
<dbReference type="SUPFAM" id="SSF55874">
    <property type="entry name" value="ATPase domain of HSP90 chaperone/DNA topoisomerase II/histidine kinase"/>
    <property type="match status" value="1"/>
</dbReference>
<sequence>MMPNSGSRILYVDDDPGLCRLAQRKLERMGFVVELAHGGEAALEAIGDRPFDLVALDHYMPGQDGATTLAQLMELPSPPAVVYVTGTQETHVAVQALKAGAADYVVKSTSEDFFDLLGRTINQALDARRLKAEKDRAEQHLRETNAQLEAMLVEMNHRVANSLQMISSLVSLQARRASGEEAQTILMDMRRRIDAVARVHRQLYADGGGGTRICMAAYAHALGRDLTDSFGLDAGRRRIRVLAEPMELPTATAISLGILANELVSNACKYAYADDAEGEVRVRFEPIGSDGYRLTVEDDGAGWDENNAARGTGIGSQMIRAIAEGLGARFCRSNSATGVRAIIEKLPPE</sequence>
<feature type="coiled-coil region" evidence="9">
    <location>
        <begin position="127"/>
        <end position="158"/>
    </location>
</feature>
<proteinExistence type="predicted"/>
<evidence type="ECO:0000313" key="12">
    <source>
        <dbReference type="Proteomes" id="UP000004728"/>
    </source>
</evidence>
<feature type="modified residue" description="4-aspartylphosphate" evidence="8">
    <location>
        <position position="57"/>
    </location>
</feature>
<dbReference type="GO" id="GO:0000160">
    <property type="term" value="P:phosphorelay signal transduction system"/>
    <property type="evidence" value="ECO:0007669"/>
    <property type="project" value="InterPro"/>
</dbReference>
<dbReference type="GO" id="GO:0005524">
    <property type="term" value="F:ATP binding"/>
    <property type="evidence" value="ECO:0007669"/>
    <property type="project" value="UniProtKB-KW"/>
</dbReference>
<keyword evidence="5" id="KW-0547">Nucleotide-binding</keyword>
<dbReference type="InterPro" id="IPR001789">
    <property type="entry name" value="Sig_transdc_resp-reg_receiver"/>
</dbReference>
<dbReference type="eggNOG" id="COG3920">
    <property type="taxonomic scope" value="Bacteria"/>
</dbReference>
<dbReference type="PANTHER" id="PTHR41523:SF8">
    <property type="entry name" value="ETHYLENE RESPONSE SENSOR PROTEIN"/>
    <property type="match status" value="1"/>
</dbReference>
<reference evidence="11 12" key="1">
    <citation type="journal article" date="2012" name="J. Bacteriol.">
        <title>Draft Genome Sequence of Novosphingobium nitrogenifigens Y88T.</title>
        <authorList>
            <person name="Strabala T.J."/>
            <person name="Macdonald L."/>
            <person name="Liu V."/>
            <person name="Smit A.M."/>
        </authorList>
    </citation>
    <scope>NUCLEOTIDE SEQUENCE [LARGE SCALE GENOMIC DNA]</scope>
    <source>
        <strain evidence="11 12">DSM 19370</strain>
    </source>
</reference>
<name>F1ZBZ6_9SPHN</name>
<dbReference type="HOGENOM" id="CLU_000445_114_57_5"/>
<dbReference type="PANTHER" id="PTHR41523">
    <property type="entry name" value="TWO-COMPONENT SYSTEM SENSOR PROTEIN"/>
    <property type="match status" value="1"/>
</dbReference>
<dbReference type="InterPro" id="IPR011495">
    <property type="entry name" value="Sig_transdc_His_kin_sub2_dim/P"/>
</dbReference>
<keyword evidence="4" id="KW-0808">Transferase</keyword>
<dbReference type="Pfam" id="PF02518">
    <property type="entry name" value="HATPase_c"/>
    <property type="match status" value="1"/>
</dbReference>
<dbReference type="SUPFAM" id="SSF52172">
    <property type="entry name" value="CheY-like"/>
    <property type="match status" value="1"/>
</dbReference>
<protein>
    <recommendedName>
        <fullName evidence="2">histidine kinase</fullName>
        <ecNumber evidence="2">2.7.13.3</ecNumber>
    </recommendedName>
</protein>
<dbReference type="STRING" id="983920.Y88_3258"/>
<dbReference type="CDD" id="cd00156">
    <property type="entry name" value="REC"/>
    <property type="match status" value="1"/>
</dbReference>
<dbReference type="Gene3D" id="3.30.450.20">
    <property type="entry name" value="PAS domain"/>
    <property type="match status" value="1"/>
</dbReference>
<evidence type="ECO:0000256" key="4">
    <source>
        <dbReference type="ARBA" id="ARBA00022679"/>
    </source>
</evidence>
<dbReference type="InterPro" id="IPR011006">
    <property type="entry name" value="CheY-like_superfamily"/>
</dbReference>
<evidence type="ECO:0000256" key="9">
    <source>
        <dbReference type="SAM" id="Coils"/>
    </source>
</evidence>
<dbReference type="SMART" id="SM00387">
    <property type="entry name" value="HATPase_c"/>
    <property type="match status" value="1"/>
</dbReference>
<evidence type="ECO:0000256" key="7">
    <source>
        <dbReference type="ARBA" id="ARBA00022840"/>
    </source>
</evidence>
<dbReference type="InterPro" id="IPR036890">
    <property type="entry name" value="HATPase_C_sf"/>
</dbReference>
<dbReference type="Pfam" id="PF07568">
    <property type="entry name" value="HisKA_2"/>
    <property type="match status" value="1"/>
</dbReference>
<evidence type="ECO:0000256" key="3">
    <source>
        <dbReference type="ARBA" id="ARBA00022553"/>
    </source>
</evidence>
<dbReference type="Gene3D" id="3.30.565.10">
    <property type="entry name" value="Histidine kinase-like ATPase, C-terminal domain"/>
    <property type="match status" value="1"/>
</dbReference>
<keyword evidence="7" id="KW-0067">ATP-binding</keyword>
<evidence type="ECO:0000256" key="2">
    <source>
        <dbReference type="ARBA" id="ARBA00012438"/>
    </source>
</evidence>
<organism evidence="11 12">
    <name type="scientific">Novosphingobium nitrogenifigens DSM 19370</name>
    <dbReference type="NCBI Taxonomy" id="983920"/>
    <lineage>
        <taxon>Bacteria</taxon>
        <taxon>Pseudomonadati</taxon>
        <taxon>Pseudomonadota</taxon>
        <taxon>Alphaproteobacteria</taxon>
        <taxon>Sphingomonadales</taxon>
        <taxon>Sphingomonadaceae</taxon>
        <taxon>Novosphingobium</taxon>
    </lineage>
</organism>
<keyword evidence="12" id="KW-1185">Reference proteome</keyword>
<dbReference type="GO" id="GO:0004673">
    <property type="term" value="F:protein histidine kinase activity"/>
    <property type="evidence" value="ECO:0007669"/>
    <property type="project" value="UniProtKB-EC"/>
</dbReference>